<keyword evidence="4" id="KW-0809">Transit peptide</keyword>
<keyword evidence="6" id="KW-0472">Membrane</keyword>
<keyword evidence="2" id="KW-0150">Chloroplast</keyword>
<gene>
    <name evidence="8" type="primary">2</name>
    <name evidence="8" type="synonym">PQL1</name>
</gene>
<dbReference type="AlphaFoldDB" id="A0A0F7GY81"/>
<evidence type="ECO:0000256" key="3">
    <source>
        <dbReference type="ARBA" id="ARBA00022640"/>
    </source>
</evidence>
<proteinExistence type="evidence at transcript level"/>
<dbReference type="EMBL" id="KM584120">
    <property type="protein sequence ID" value="AKG62220.1"/>
    <property type="molecule type" value="mRNA"/>
</dbReference>
<dbReference type="GO" id="GO:0009767">
    <property type="term" value="P:photosynthetic electron transport chain"/>
    <property type="evidence" value="ECO:0007669"/>
    <property type="project" value="TreeGrafter"/>
</dbReference>
<dbReference type="GO" id="GO:0009654">
    <property type="term" value="C:photosystem II oxygen evolving complex"/>
    <property type="evidence" value="ECO:0007669"/>
    <property type="project" value="InterPro"/>
</dbReference>
<evidence type="ECO:0000313" key="8">
    <source>
        <dbReference type="EMBL" id="AKG62220.1"/>
    </source>
</evidence>
<dbReference type="GO" id="GO:0019898">
    <property type="term" value="C:extrinsic component of membrane"/>
    <property type="evidence" value="ECO:0007669"/>
    <property type="project" value="InterPro"/>
</dbReference>
<comment type="subcellular location">
    <subcellularLocation>
        <location evidence="1">Plastid</location>
        <location evidence="1">Chloroplast thylakoid membrane</location>
        <topology evidence="1">Peripheral membrane protein</topology>
        <orientation evidence="1">Lumenal side</orientation>
    </subcellularLocation>
</comment>
<evidence type="ECO:0000256" key="2">
    <source>
        <dbReference type="ARBA" id="ARBA00022528"/>
    </source>
</evidence>
<keyword evidence="3" id="KW-0934">Plastid</keyword>
<evidence type="ECO:0000256" key="6">
    <source>
        <dbReference type="ARBA" id="ARBA00023136"/>
    </source>
</evidence>
<dbReference type="InterPro" id="IPR008797">
    <property type="entry name" value="PSII_PsbQ"/>
</dbReference>
<dbReference type="InterPro" id="IPR023222">
    <property type="entry name" value="PsbQ-like_dom_sf"/>
</dbReference>
<dbReference type="GO" id="GO:0005509">
    <property type="term" value="F:calcium ion binding"/>
    <property type="evidence" value="ECO:0007669"/>
    <property type="project" value="InterPro"/>
</dbReference>
<evidence type="ECO:0000256" key="4">
    <source>
        <dbReference type="ARBA" id="ARBA00022946"/>
    </source>
</evidence>
<reference evidence="8" key="1">
    <citation type="journal article" date="2015" name="BMC Plant Biol.">
        <title>NDH expression marks major transitions in plant evolution and reveals coordinate intracellular gene loss.</title>
        <authorList>
            <person name="Ruhlman T.A."/>
            <person name="Chang W.J."/>
            <person name="Chen J.J."/>
            <person name="Huang Y.T."/>
            <person name="Chan M.T."/>
            <person name="Zhang J."/>
            <person name="Liao D.C."/>
            <person name="Blazier J.C."/>
            <person name="Jin X."/>
            <person name="Shih M.C."/>
            <person name="Jansen R.K."/>
            <person name="Lin C.S."/>
        </authorList>
    </citation>
    <scope>NUCLEOTIDE SEQUENCE</scope>
</reference>
<evidence type="ECO:0000256" key="5">
    <source>
        <dbReference type="ARBA" id="ARBA00023078"/>
    </source>
</evidence>
<dbReference type="PANTHER" id="PTHR33399">
    <property type="entry name" value="OXYGEN-EVOLVING ENHANCER PROTEIN 3-1, CHLOROPLASTIC"/>
    <property type="match status" value="1"/>
</dbReference>
<comment type="similarity">
    <text evidence="7">Belongs to the PsbQ family.</text>
</comment>
<keyword evidence="5" id="KW-0793">Thylakoid</keyword>
<dbReference type="PANTHER" id="PTHR33399:SF5">
    <property type="entry name" value="PHOTOSYNTHETIC NDH SUBUNIT OF LUMENAL LOCATION 2, CHLOROPLASTIC"/>
    <property type="match status" value="1"/>
</dbReference>
<dbReference type="Gene3D" id="1.20.120.290">
    <property type="entry name" value="Oxygen-evolving enhancer protein 3 (PsbQ), four-helix up-down bundle"/>
    <property type="match status" value="1"/>
</dbReference>
<evidence type="ECO:0000256" key="7">
    <source>
        <dbReference type="ARBA" id="ARBA00035649"/>
    </source>
</evidence>
<dbReference type="Pfam" id="PF05757">
    <property type="entry name" value="PsbQ"/>
    <property type="match status" value="1"/>
</dbReference>
<protein>
    <submittedName>
        <fullName evidence="8">Photosynthetic NDH subcomplex L 2</fullName>
    </submittedName>
</protein>
<sequence>MGSSVAAATVLLRVRAEATTHHKNPTHLKIQTSAPKQNLIDRRKLVITTFVTTSLGLALLRPQPSLAENWGTHSFLWERFFQPGLSPEDAVARIRQTAEGLHSLREMVDKMAWRYIIFYIRLKQSYLGQDLKTAMSTLPESRRTEYVETANELVHNMSKLDDFIRTPKVYESYLYYEETLKSMDKVVALL</sequence>
<organism evidence="8">
    <name type="scientific">California macrophylla</name>
    <dbReference type="NCBI Taxonomy" id="337344"/>
    <lineage>
        <taxon>Eukaryota</taxon>
        <taxon>Viridiplantae</taxon>
        <taxon>Streptophyta</taxon>
        <taxon>Embryophyta</taxon>
        <taxon>Tracheophyta</taxon>
        <taxon>Spermatophyta</taxon>
        <taxon>Magnoliopsida</taxon>
        <taxon>eudicotyledons</taxon>
        <taxon>Gunneridae</taxon>
        <taxon>Pentapetalae</taxon>
        <taxon>rosids</taxon>
        <taxon>malvids</taxon>
        <taxon>Geraniales</taxon>
        <taxon>Geraniaceae</taxon>
        <taxon>California</taxon>
    </lineage>
</organism>
<dbReference type="GO" id="GO:0009535">
    <property type="term" value="C:chloroplast thylakoid membrane"/>
    <property type="evidence" value="ECO:0007669"/>
    <property type="project" value="UniProtKB-SubCell"/>
</dbReference>
<dbReference type="InterPro" id="IPR054099">
    <property type="entry name" value="PSII_PsbQ_pln"/>
</dbReference>
<evidence type="ECO:0000256" key="1">
    <source>
        <dbReference type="ARBA" id="ARBA00004622"/>
    </source>
</evidence>
<name>A0A0F7GY81_9ROSI</name>
<dbReference type="SUPFAM" id="SSF101112">
    <property type="entry name" value="Oxygen-evolving enhancer protein 3"/>
    <property type="match status" value="1"/>
</dbReference>
<accession>A0A0F7GY81</accession>